<dbReference type="SUPFAM" id="SSF52540">
    <property type="entry name" value="P-loop containing nucleoside triphosphate hydrolases"/>
    <property type="match status" value="1"/>
</dbReference>
<keyword evidence="3" id="KW-0067">ATP-binding</keyword>
<protein>
    <recommendedName>
        <fullName evidence="5">ABC transporter domain-containing protein</fullName>
    </recommendedName>
</protein>
<sequence length="254" mass="26978">MLEAKALACARGGETVLTGVDLTLAAGEMVAILGTNGAGKSTLLATLSGELPPSAGEVLLAGRPISAWPSQERARRLAVLPQSSSLAFGFSVEEVVAMGRLPHQEGLARDRKVIAEALHASDVTHLAKRSYLRLSGGEKQRVHLARVMAQIESGSGRSCLLLDEPTASLDLMHQQLILQRACDIAAAGGAVLVVLHDLNLAARYADRIMLLDQGRVSACGSPWQVLEADRIQQVFGVTVQVERHPLHDAPLIII</sequence>
<evidence type="ECO:0000313" key="6">
    <source>
        <dbReference type="EMBL" id="KKN86032.1"/>
    </source>
</evidence>
<keyword evidence="2" id="KW-0547">Nucleotide-binding</keyword>
<dbReference type="CDD" id="cd03214">
    <property type="entry name" value="ABC_Iron-Siderophores_B12_Hemin"/>
    <property type="match status" value="1"/>
</dbReference>
<dbReference type="AlphaFoldDB" id="A0A0F9UF75"/>
<evidence type="ECO:0000256" key="1">
    <source>
        <dbReference type="ARBA" id="ARBA00022448"/>
    </source>
</evidence>
<accession>A0A0F9UF75</accession>
<dbReference type="PANTHER" id="PTHR42794">
    <property type="entry name" value="HEMIN IMPORT ATP-BINDING PROTEIN HMUV"/>
    <property type="match status" value="1"/>
</dbReference>
<evidence type="ECO:0000259" key="5">
    <source>
        <dbReference type="PROSITE" id="PS50893"/>
    </source>
</evidence>
<dbReference type="InterPro" id="IPR003439">
    <property type="entry name" value="ABC_transporter-like_ATP-bd"/>
</dbReference>
<keyword evidence="4" id="KW-1278">Translocase</keyword>
<dbReference type="InterPro" id="IPR027417">
    <property type="entry name" value="P-loop_NTPase"/>
</dbReference>
<dbReference type="SMART" id="SM00382">
    <property type="entry name" value="AAA"/>
    <property type="match status" value="1"/>
</dbReference>
<proteinExistence type="predicted"/>
<evidence type="ECO:0000256" key="3">
    <source>
        <dbReference type="ARBA" id="ARBA00022840"/>
    </source>
</evidence>
<feature type="domain" description="ABC transporter" evidence="5">
    <location>
        <begin position="2"/>
        <end position="238"/>
    </location>
</feature>
<comment type="caution">
    <text evidence="6">The sequence shown here is derived from an EMBL/GenBank/DDBJ whole genome shotgun (WGS) entry which is preliminary data.</text>
</comment>
<dbReference type="NCBIfam" id="NF010068">
    <property type="entry name" value="PRK13548.1"/>
    <property type="match status" value="1"/>
</dbReference>
<reference evidence="6" key="1">
    <citation type="journal article" date="2015" name="Nature">
        <title>Complex archaea that bridge the gap between prokaryotes and eukaryotes.</title>
        <authorList>
            <person name="Spang A."/>
            <person name="Saw J.H."/>
            <person name="Jorgensen S.L."/>
            <person name="Zaremba-Niedzwiedzka K."/>
            <person name="Martijn J."/>
            <person name="Lind A.E."/>
            <person name="van Eijk R."/>
            <person name="Schleper C."/>
            <person name="Guy L."/>
            <person name="Ettema T.J."/>
        </authorList>
    </citation>
    <scope>NUCLEOTIDE SEQUENCE</scope>
</reference>
<dbReference type="Gene3D" id="3.40.50.300">
    <property type="entry name" value="P-loop containing nucleotide triphosphate hydrolases"/>
    <property type="match status" value="1"/>
</dbReference>
<name>A0A0F9UF75_9ZZZZ</name>
<dbReference type="PANTHER" id="PTHR42794:SF1">
    <property type="entry name" value="HEMIN IMPORT ATP-BINDING PROTEIN HMUV"/>
    <property type="match status" value="1"/>
</dbReference>
<organism evidence="6">
    <name type="scientific">marine sediment metagenome</name>
    <dbReference type="NCBI Taxonomy" id="412755"/>
    <lineage>
        <taxon>unclassified sequences</taxon>
        <taxon>metagenomes</taxon>
        <taxon>ecological metagenomes</taxon>
    </lineage>
</organism>
<dbReference type="GO" id="GO:0016887">
    <property type="term" value="F:ATP hydrolysis activity"/>
    <property type="evidence" value="ECO:0007669"/>
    <property type="project" value="InterPro"/>
</dbReference>
<dbReference type="Pfam" id="PF00005">
    <property type="entry name" value="ABC_tran"/>
    <property type="match status" value="1"/>
</dbReference>
<evidence type="ECO:0000256" key="4">
    <source>
        <dbReference type="ARBA" id="ARBA00022967"/>
    </source>
</evidence>
<keyword evidence="1" id="KW-0813">Transport</keyword>
<dbReference type="EMBL" id="LAZR01000152">
    <property type="protein sequence ID" value="KKN86032.1"/>
    <property type="molecule type" value="Genomic_DNA"/>
</dbReference>
<dbReference type="GO" id="GO:0005524">
    <property type="term" value="F:ATP binding"/>
    <property type="evidence" value="ECO:0007669"/>
    <property type="project" value="UniProtKB-KW"/>
</dbReference>
<dbReference type="InterPro" id="IPR003593">
    <property type="entry name" value="AAA+_ATPase"/>
</dbReference>
<dbReference type="PROSITE" id="PS50893">
    <property type="entry name" value="ABC_TRANSPORTER_2"/>
    <property type="match status" value="1"/>
</dbReference>
<gene>
    <name evidence="6" type="ORF">LCGC14_0272270</name>
</gene>
<dbReference type="FunFam" id="3.40.50.300:FF:000134">
    <property type="entry name" value="Iron-enterobactin ABC transporter ATP-binding protein"/>
    <property type="match status" value="1"/>
</dbReference>
<evidence type="ECO:0000256" key="2">
    <source>
        <dbReference type="ARBA" id="ARBA00022741"/>
    </source>
</evidence>